<dbReference type="RefSeq" id="WP_090414518.1">
    <property type="nucleotide sequence ID" value="NZ_FNOY01000037.1"/>
</dbReference>
<keyword evidence="7" id="KW-1185">Reference proteome</keyword>
<protein>
    <submittedName>
        <fullName evidence="6">Cytochrome C oxidase, cbb3-type, subunit III</fullName>
    </submittedName>
</protein>
<evidence type="ECO:0000313" key="6">
    <source>
        <dbReference type="EMBL" id="SDY46231.1"/>
    </source>
</evidence>
<proteinExistence type="predicted"/>
<keyword evidence="3 4" id="KW-0408">Iron</keyword>
<organism evidence="6 7">
    <name type="scientific">Nitrosomonas halophila</name>
    <dbReference type="NCBI Taxonomy" id="44576"/>
    <lineage>
        <taxon>Bacteria</taxon>
        <taxon>Pseudomonadati</taxon>
        <taxon>Pseudomonadota</taxon>
        <taxon>Betaproteobacteria</taxon>
        <taxon>Nitrosomonadales</taxon>
        <taxon>Nitrosomonadaceae</taxon>
        <taxon>Nitrosomonas</taxon>
    </lineage>
</organism>
<dbReference type="GO" id="GO:0009055">
    <property type="term" value="F:electron transfer activity"/>
    <property type="evidence" value="ECO:0007669"/>
    <property type="project" value="InterPro"/>
</dbReference>
<keyword evidence="1 4" id="KW-0349">Heme</keyword>
<dbReference type="Proteomes" id="UP000198640">
    <property type="component" value="Unassembled WGS sequence"/>
</dbReference>
<dbReference type="STRING" id="44576.SAMN05421881_103712"/>
<dbReference type="SUPFAM" id="SSF46626">
    <property type="entry name" value="Cytochrome c"/>
    <property type="match status" value="1"/>
</dbReference>
<reference evidence="6 7" key="1">
    <citation type="submission" date="2016-10" db="EMBL/GenBank/DDBJ databases">
        <authorList>
            <person name="de Groot N.N."/>
        </authorList>
    </citation>
    <scope>NUCLEOTIDE SEQUENCE [LARGE SCALE GENOMIC DNA]</scope>
    <source>
        <strain evidence="6 7">Nm1</strain>
    </source>
</reference>
<dbReference type="Gene3D" id="1.10.760.10">
    <property type="entry name" value="Cytochrome c-like domain"/>
    <property type="match status" value="1"/>
</dbReference>
<gene>
    <name evidence="6" type="ORF">SAMN05421881_103712</name>
</gene>
<evidence type="ECO:0000313" key="7">
    <source>
        <dbReference type="Proteomes" id="UP000198640"/>
    </source>
</evidence>
<dbReference type="EMBL" id="FNOY01000037">
    <property type="protein sequence ID" value="SDY46231.1"/>
    <property type="molecule type" value="Genomic_DNA"/>
</dbReference>
<feature type="domain" description="Cytochrome c" evidence="5">
    <location>
        <begin position="64"/>
        <end position="157"/>
    </location>
</feature>
<dbReference type="OrthoDB" id="9765171at2"/>
<dbReference type="GO" id="GO:0020037">
    <property type="term" value="F:heme binding"/>
    <property type="evidence" value="ECO:0007669"/>
    <property type="project" value="InterPro"/>
</dbReference>
<name>A0A1H3K260_9PROT</name>
<accession>A0A1H3K260</accession>
<dbReference type="Pfam" id="PF13442">
    <property type="entry name" value="Cytochrome_CBB3"/>
    <property type="match status" value="1"/>
</dbReference>
<evidence type="ECO:0000256" key="1">
    <source>
        <dbReference type="ARBA" id="ARBA00022617"/>
    </source>
</evidence>
<dbReference type="InterPro" id="IPR036909">
    <property type="entry name" value="Cyt_c-like_dom_sf"/>
</dbReference>
<sequence length="182" mass="20775">MKSFIIISIMAVVLVLFALGSGVYNMAATEKHWAVTEKFITWVRESSIKVRAEEVEIPELDEENLLGKGFVHFDAMCTECHLAPGKQPTELAQGLYPEAPVFHDRAPVTGEVEKQYLLKKYFWVIKHGIKMTAMPAWGVTHSDESIWQLAAFILQLHGMTPERYAEFAESHGDHRHQYDIHH</sequence>
<dbReference type="PROSITE" id="PS51007">
    <property type="entry name" value="CYTC"/>
    <property type="match status" value="1"/>
</dbReference>
<dbReference type="GO" id="GO:0046872">
    <property type="term" value="F:metal ion binding"/>
    <property type="evidence" value="ECO:0007669"/>
    <property type="project" value="UniProtKB-KW"/>
</dbReference>
<keyword evidence="2 4" id="KW-0479">Metal-binding</keyword>
<evidence type="ECO:0000256" key="3">
    <source>
        <dbReference type="ARBA" id="ARBA00023004"/>
    </source>
</evidence>
<evidence type="ECO:0000259" key="5">
    <source>
        <dbReference type="PROSITE" id="PS51007"/>
    </source>
</evidence>
<dbReference type="AlphaFoldDB" id="A0A1H3K260"/>
<evidence type="ECO:0000256" key="4">
    <source>
        <dbReference type="PROSITE-ProRule" id="PRU00433"/>
    </source>
</evidence>
<dbReference type="InterPro" id="IPR009056">
    <property type="entry name" value="Cyt_c-like_dom"/>
</dbReference>
<evidence type="ECO:0000256" key="2">
    <source>
        <dbReference type="ARBA" id="ARBA00022723"/>
    </source>
</evidence>